<dbReference type="InterPro" id="IPR008792">
    <property type="entry name" value="PQQD"/>
</dbReference>
<reference evidence="1 2" key="1">
    <citation type="submission" date="2011-06" db="EMBL/GenBank/DDBJ databases">
        <title>The draft genome of Thiocapsa marina 5811.</title>
        <authorList>
            <consortium name="US DOE Joint Genome Institute (JGI-PGF)"/>
            <person name="Lucas S."/>
            <person name="Han J."/>
            <person name="Cheng J.-F."/>
            <person name="Goodwin L."/>
            <person name="Pitluck S."/>
            <person name="Peters L."/>
            <person name="Land M.L."/>
            <person name="Hauser L."/>
            <person name="Vogl K."/>
            <person name="Liu Z."/>
            <person name="Imhoff J."/>
            <person name="Thiel V."/>
            <person name="Frigaard N.-U."/>
            <person name="Bryant D."/>
            <person name="Woyke T.J."/>
        </authorList>
    </citation>
    <scope>NUCLEOTIDE SEQUENCE [LARGE SCALE GENOMIC DNA]</scope>
    <source>
        <strain evidence="1 2">5811</strain>
    </source>
</reference>
<gene>
    <name evidence="1" type="ORF">ThimaDRAFT_4870</name>
</gene>
<accession>F9UIW7</accession>
<dbReference type="Gene3D" id="1.10.10.1150">
    <property type="entry name" value="Coenzyme PQQ synthesis protein D (PqqD)"/>
    <property type="match status" value="1"/>
</dbReference>
<evidence type="ECO:0000313" key="2">
    <source>
        <dbReference type="Proteomes" id="UP000005459"/>
    </source>
</evidence>
<dbReference type="Proteomes" id="UP000005459">
    <property type="component" value="Unassembled WGS sequence"/>
</dbReference>
<name>F9UIW7_9GAMM</name>
<organism evidence="1 2">
    <name type="scientific">Thiocapsa marina 5811</name>
    <dbReference type="NCBI Taxonomy" id="768671"/>
    <lineage>
        <taxon>Bacteria</taxon>
        <taxon>Pseudomonadati</taxon>
        <taxon>Pseudomonadota</taxon>
        <taxon>Gammaproteobacteria</taxon>
        <taxon>Chromatiales</taxon>
        <taxon>Chromatiaceae</taxon>
        <taxon>Thiocapsa</taxon>
    </lineage>
</organism>
<dbReference type="AlphaFoldDB" id="F9UIW7"/>
<sequence>MVNLTESDDECLVLHPDVVFRAVGDEGVVVDQRRPEVMVVNHLALRVLQLIRETGSRAAVLATLESEYPVEPTIIAADMDRFLADLRGRGLI</sequence>
<dbReference type="InterPro" id="IPR041881">
    <property type="entry name" value="PqqD_sf"/>
</dbReference>
<proteinExistence type="predicted"/>
<keyword evidence="2" id="KW-1185">Reference proteome</keyword>
<dbReference type="Pfam" id="PF05402">
    <property type="entry name" value="PqqD"/>
    <property type="match status" value="1"/>
</dbReference>
<protein>
    <recommendedName>
        <fullName evidence="3">Coenzyme PQQ synthesis D</fullName>
    </recommendedName>
</protein>
<evidence type="ECO:0000313" key="1">
    <source>
        <dbReference type="EMBL" id="EGV15845.1"/>
    </source>
</evidence>
<evidence type="ECO:0008006" key="3">
    <source>
        <dbReference type="Google" id="ProtNLM"/>
    </source>
</evidence>
<dbReference type="eggNOG" id="ENOG502ZRJF">
    <property type="taxonomic scope" value="Bacteria"/>
</dbReference>
<dbReference type="EMBL" id="AFWV01000037">
    <property type="protein sequence ID" value="EGV15845.1"/>
    <property type="molecule type" value="Genomic_DNA"/>
</dbReference>